<dbReference type="AlphaFoldDB" id="B0P5M7"/>
<organism evidence="1 2">
    <name type="scientific">Anaerotruncus colihominis DSM 17241</name>
    <dbReference type="NCBI Taxonomy" id="445972"/>
    <lineage>
        <taxon>Bacteria</taxon>
        <taxon>Bacillati</taxon>
        <taxon>Bacillota</taxon>
        <taxon>Clostridia</taxon>
        <taxon>Eubacteriales</taxon>
        <taxon>Oscillospiraceae</taxon>
        <taxon>Anaerotruncus</taxon>
    </lineage>
</organism>
<sequence>MHILNINLLKIYIDFFRLNAYNKTTEKGNKRQLQMERRWFPCTKIHTVSHLRRGTVRRTAILSR</sequence>
<reference evidence="1" key="1">
    <citation type="submission" date="2007-11" db="EMBL/GenBank/DDBJ databases">
        <authorList>
            <person name="Fulton L."/>
            <person name="Clifton S."/>
            <person name="Fulton B."/>
            <person name="Xu J."/>
            <person name="Minx P."/>
            <person name="Pepin K.H."/>
            <person name="Johnson M."/>
            <person name="Thiruvilangam P."/>
            <person name="Bhonagiri V."/>
            <person name="Nash W.E."/>
            <person name="Mardis E.R."/>
            <person name="Wilson R.K."/>
        </authorList>
    </citation>
    <scope>NUCLEOTIDE SEQUENCE [LARGE SCALE GENOMIC DNA]</scope>
    <source>
        <strain evidence="1">DSM 17241</strain>
    </source>
</reference>
<reference evidence="1" key="2">
    <citation type="submission" date="2013-09" db="EMBL/GenBank/DDBJ databases">
        <title>Draft genome sequence of Anaerotruncus colihominis(DSM 17241).</title>
        <authorList>
            <person name="Sudarsanam P."/>
            <person name="Ley R."/>
            <person name="Guruge J."/>
            <person name="Turnbaugh P.J."/>
            <person name="Mahowald M."/>
            <person name="Liep D."/>
            <person name="Gordon J."/>
        </authorList>
    </citation>
    <scope>NUCLEOTIDE SEQUENCE</scope>
    <source>
        <strain evidence="1">DSM 17241</strain>
    </source>
</reference>
<evidence type="ECO:0000313" key="2">
    <source>
        <dbReference type="Proteomes" id="UP000003803"/>
    </source>
</evidence>
<dbReference type="HOGENOM" id="CLU_2857826_0_0_9"/>
<gene>
    <name evidence="1" type="ORF">ANACOL_00049</name>
</gene>
<keyword evidence="2" id="KW-1185">Reference proteome</keyword>
<comment type="caution">
    <text evidence="1">The sequence shown here is derived from an EMBL/GenBank/DDBJ whole genome shotgun (WGS) entry which is preliminary data.</text>
</comment>
<accession>B0P5M7</accession>
<proteinExistence type="predicted"/>
<dbReference type="Proteomes" id="UP000003803">
    <property type="component" value="Unassembled WGS sequence"/>
</dbReference>
<protein>
    <submittedName>
        <fullName evidence="1">Uncharacterized protein</fullName>
    </submittedName>
</protein>
<dbReference type="EMBL" id="ABGD02000001">
    <property type="protein sequence ID" value="EDS13260.1"/>
    <property type="molecule type" value="Genomic_DNA"/>
</dbReference>
<name>B0P5M7_9FIRM</name>
<evidence type="ECO:0000313" key="1">
    <source>
        <dbReference type="EMBL" id="EDS13260.1"/>
    </source>
</evidence>